<evidence type="ECO:0000256" key="1">
    <source>
        <dbReference type="SAM" id="MobiDB-lite"/>
    </source>
</evidence>
<feature type="compositionally biased region" description="Polar residues" evidence="1">
    <location>
        <begin position="260"/>
        <end position="277"/>
    </location>
</feature>
<feature type="region of interest" description="Disordered" evidence="1">
    <location>
        <begin position="252"/>
        <end position="282"/>
    </location>
</feature>
<feature type="compositionally biased region" description="Basic residues" evidence="1">
    <location>
        <begin position="33"/>
        <end position="50"/>
    </location>
</feature>
<feature type="region of interest" description="Disordered" evidence="1">
    <location>
        <begin position="405"/>
        <end position="431"/>
    </location>
</feature>
<feature type="region of interest" description="Disordered" evidence="1">
    <location>
        <begin position="129"/>
        <end position="224"/>
    </location>
</feature>
<feature type="region of interest" description="Disordered" evidence="1">
    <location>
        <begin position="28"/>
        <end position="50"/>
    </location>
</feature>
<keyword evidence="3" id="KW-1185">Reference proteome</keyword>
<name>A0A9P4WLH0_9PLEO</name>
<dbReference type="EMBL" id="SWKV01000052">
    <property type="protein sequence ID" value="KAF3036146.1"/>
    <property type="molecule type" value="Genomic_DNA"/>
</dbReference>
<proteinExistence type="predicted"/>
<accession>A0A9P4WLH0</accession>
<evidence type="ECO:0000313" key="3">
    <source>
        <dbReference type="Proteomes" id="UP000758155"/>
    </source>
</evidence>
<dbReference type="Proteomes" id="UP000758155">
    <property type="component" value="Unassembled WGS sequence"/>
</dbReference>
<feature type="compositionally biased region" description="Polar residues" evidence="1">
    <location>
        <begin position="212"/>
        <end position="224"/>
    </location>
</feature>
<dbReference type="AlphaFoldDB" id="A0A9P4WLH0"/>
<sequence>MCSANRFSILAGLNPSPETRWAFDFVPNASSGTRRRGKRGRRQRQLKHALKKKCEKPEVDGVGQLCNRFAALHLDDDAPAATPSETDRISSSGAVSDVDTVKHHWARQFRPNSLPVSNPTPIERADKQITSLSQKSTLDQGSSADARPPTRKSLSKFPLSAFNDLTTPSDWAGFWPPRNSTPEPAPPPRIPQDPKQRSARLLPTPSIPAGNHGSTVQSSNTAFSQSNAVELQRAVPTTSSWSTNALPAYKRSPAFGAPPFTSSSKPDPTKSRSSTLPLSLAPPVVSTSEGITVLRTSPTALITAPVTFPYQFVYPPQPWTPGAVPGILFDDTTAIPMSLRSRFTFSPDSPGRRVTREEFLAMGHDPECWCDSYKRTRHARDLADKAGASNRDPAYDSPESFYSWGNPSVAESQEAPNVRQSSRIPRQVGSELSIEDTVTSLKAKPRASSFDLELDNSRGSVTPAMAKTAPGPSLAPSPVVTPASMHVPYGVPELELDAGSACSDGDAVMVTPLSEGTDFGLHRLMTPSSEGAHLDFGGLEVIEGVPVDSDGDWPDDDWDSILDRMYAQQPSSSLTTHTVSDASVQTSNAPLIVSLPPHLSTASADGPYFGVPGTRPGYWERKRDRLRVIPLVG</sequence>
<protein>
    <submittedName>
        <fullName evidence="2">Uncharacterized protein</fullName>
    </submittedName>
</protein>
<organism evidence="2 3">
    <name type="scientific">Didymella heteroderae</name>
    <dbReference type="NCBI Taxonomy" id="1769908"/>
    <lineage>
        <taxon>Eukaryota</taxon>
        <taxon>Fungi</taxon>
        <taxon>Dikarya</taxon>
        <taxon>Ascomycota</taxon>
        <taxon>Pezizomycotina</taxon>
        <taxon>Dothideomycetes</taxon>
        <taxon>Pleosporomycetidae</taxon>
        <taxon>Pleosporales</taxon>
        <taxon>Pleosporineae</taxon>
        <taxon>Didymellaceae</taxon>
        <taxon>Didymella</taxon>
    </lineage>
</organism>
<feature type="compositionally biased region" description="Polar residues" evidence="1">
    <location>
        <begin position="405"/>
        <end position="424"/>
    </location>
</feature>
<gene>
    <name evidence="2" type="ORF">E8E12_001382</name>
</gene>
<dbReference type="OrthoDB" id="3789321at2759"/>
<feature type="compositionally biased region" description="Polar residues" evidence="1">
    <location>
        <begin position="129"/>
        <end position="143"/>
    </location>
</feature>
<comment type="caution">
    <text evidence="2">The sequence shown here is derived from an EMBL/GenBank/DDBJ whole genome shotgun (WGS) entry which is preliminary data.</text>
</comment>
<evidence type="ECO:0000313" key="2">
    <source>
        <dbReference type="EMBL" id="KAF3036146.1"/>
    </source>
</evidence>
<reference evidence="2" key="1">
    <citation type="submission" date="2019-04" db="EMBL/GenBank/DDBJ databases">
        <title>Sequencing of skin fungus with MAO and IRED activity.</title>
        <authorList>
            <person name="Marsaioli A.J."/>
            <person name="Bonatto J.M.C."/>
            <person name="Reis Junior O."/>
        </authorList>
    </citation>
    <scope>NUCLEOTIDE SEQUENCE</scope>
    <source>
        <strain evidence="2">28M1</strain>
    </source>
</reference>